<reference evidence="2 3" key="1">
    <citation type="journal article" date="2016" name="Nat. Commun.">
        <title>Thousands of microbial genomes shed light on interconnected biogeochemical processes in an aquifer system.</title>
        <authorList>
            <person name="Anantharaman K."/>
            <person name="Brown C.T."/>
            <person name="Hug L.A."/>
            <person name="Sharon I."/>
            <person name="Castelle C.J."/>
            <person name="Probst A.J."/>
            <person name="Thomas B.C."/>
            <person name="Singh A."/>
            <person name="Wilkins M.J."/>
            <person name="Karaoz U."/>
            <person name="Brodie E.L."/>
            <person name="Williams K.H."/>
            <person name="Hubbard S.S."/>
            <person name="Banfield J.F."/>
        </authorList>
    </citation>
    <scope>NUCLEOTIDE SEQUENCE [LARGE SCALE GENOMIC DNA]</scope>
</reference>
<evidence type="ECO:0000313" key="3">
    <source>
        <dbReference type="Proteomes" id="UP000177907"/>
    </source>
</evidence>
<proteinExistence type="predicted"/>
<dbReference type="AlphaFoldDB" id="A0A1F6NU82"/>
<name>A0A1F6NU82_9BACT</name>
<dbReference type="Proteomes" id="UP000177907">
    <property type="component" value="Unassembled WGS sequence"/>
</dbReference>
<feature type="region of interest" description="Disordered" evidence="1">
    <location>
        <begin position="64"/>
        <end position="85"/>
    </location>
</feature>
<feature type="compositionally biased region" description="Low complexity" evidence="1">
    <location>
        <begin position="65"/>
        <end position="85"/>
    </location>
</feature>
<evidence type="ECO:0000313" key="2">
    <source>
        <dbReference type="EMBL" id="OGH87441.1"/>
    </source>
</evidence>
<sequence>MKNHHIFLLRTLAVLVAVLVFTPTVALCYDVYGGGYDSYTGSYGSNWDYDNSAYDNSYQYNTGDSSNSSGGSSGSSGSTGSSGSATVSVNATTKVDLRDTNGSGYGAVFYNSSGALEIRALADWTKRLIYVKSGTKPDYTKVVGEVKAINWITDGYAGSWGYIDVNALENYLKPATPPASTPAVTTPAPATNSASIYATSAPAGARLVTIDSNAYVHDTKTGTIIDYAMPELFTGKIYNKNTSSRIGLMLSATTGYLDEYVTYSTSVVNSDDTTAKPAITVSTKSSGTISKPATAPVVTPAPTVVVPEVASLNKSIPAGAKLVFVENIDGVYTVFDKETGAVVPLAFYDFNTKSIYYGNSDELYGKMLTDSMGYVEPGKFAESVANNDKSATTNTIEAEVKTTNQANQKVQAVGVGMAVSNLIKSVANVFAGLFKSFFGIFNK</sequence>
<comment type="caution">
    <text evidence="2">The sequence shown here is derived from an EMBL/GenBank/DDBJ whole genome shotgun (WGS) entry which is preliminary data.</text>
</comment>
<dbReference type="EMBL" id="MFQZ01000010">
    <property type="protein sequence ID" value="OGH87441.1"/>
    <property type="molecule type" value="Genomic_DNA"/>
</dbReference>
<organism evidence="2 3">
    <name type="scientific">Candidatus Magasanikbacteria bacterium RIFOXYC2_FULL_42_28</name>
    <dbReference type="NCBI Taxonomy" id="1798704"/>
    <lineage>
        <taxon>Bacteria</taxon>
        <taxon>Candidatus Magasanikiibacteriota</taxon>
    </lineage>
</organism>
<evidence type="ECO:0000256" key="1">
    <source>
        <dbReference type="SAM" id="MobiDB-lite"/>
    </source>
</evidence>
<protein>
    <submittedName>
        <fullName evidence="2">Uncharacterized protein</fullName>
    </submittedName>
</protein>
<accession>A0A1F6NU82</accession>
<gene>
    <name evidence="2" type="ORF">A3J93_02820</name>
</gene>
<dbReference type="STRING" id="1798704.A3J93_02820"/>